<comment type="caution">
    <text evidence="3">The sequence shown here is derived from an EMBL/GenBank/DDBJ whole genome shotgun (WGS) entry which is preliminary data.</text>
</comment>
<dbReference type="RefSeq" id="WP_318782631.1">
    <property type="nucleotide sequence ID" value="NZ_AQGV01000014.1"/>
</dbReference>
<dbReference type="EMBL" id="AQGV01000014">
    <property type="protein sequence ID" value="MBE0369987.1"/>
    <property type="molecule type" value="Genomic_DNA"/>
</dbReference>
<dbReference type="Pfam" id="PF14028">
    <property type="entry name" value="Lant_dehydr_C"/>
    <property type="match status" value="1"/>
</dbReference>
<proteinExistence type="predicted"/>
<evidence type="ECO:0000313" key="4">
    <source>
        <dbReference type="Proteomes" id="UP000615755"/>
    </source>
</evidence>
<evidence type="ECO:0008006" key="5">
    <source>
        <dbReference type="Google" id="ProtNLM"/>
    </source>
</evidence>
<evidence type="ECO:0000313" key="3">
    <source>
        <dbReference type="EMBL" id="MBE0369987.1"/>
    </source>
</evidence>
<protein>
    <recommendedName>
        <fullName evidence="5">Lantibiotic dehydratase</fullName>
    </recommendedName>
</protein>
<accession>A0ABR9EG72</accession>
<dbReference type="Proteomes" id="UP000615755">
    <property type="component" value="Unassembled WGS sequence"/>
</dbReference>
<feature type="domain" description="Lantibiotic dehydratase N-terminal" evidence="1">
    <location>
        <begin position="53"/>
        <end position="701"/>
    </location>
</feature>
<sequence length="1056" mass="120645">MLNKNKVNHKPKTLKNSRFFVVRIPRLAVEHLTSFSEPEVDSNTVLSNWLAMPGVEEAVYLASPSLLERIEQWRSKPESKQGKKVAKALLKYMVRMCSRPTPFGLFSGIHKGMVTDSTQLCASDHTQDSRKTRLDMFYLSALKEHFIKHASHSDTLTYKPNPSHYFIAEQCRYIETYMSDESMQYRLSAVESDEYFCFALDQASSGLSLNGLVDAFCDHYAEAEREDVQAYIQDLISEGILLADIPLPLTGDAPDLALLKSLEDIEERETADHLATALSQIERLDEQKSGEITPYKQLLTHFENLPVKAQENKLFQSDIYRSFETCHLSEMELSRFQKQLELLSGLSLSPEQSALNQFSTKFNARFEGQFVPLDVILDDESGIGVSNETGYEAPLVAGLNLARSGKGNATIPEISVLDNIIEDAISLPENRSRTSITLKSKELKAKVTNKGAVSKYPSSFAAMMSLYQDEKQNPIIKLNGCYGPSSANLLGRFCHLDDSLKADVIGELKREQMHSPDVIFAEVVHMPEGRPGNVIARPHLREYEIVFMADSSLAHEYQIPLSDLYVWVEGQKVKLWSKRLNKQVVPRLSCAHNYSNRSLSAYKFLCMLQHQDGRAPHFSMPSSTERAAFVPRIMLDNLILSEKTWRIDRKHFEDIAKNGHFEHAKLEALLSKYQLDPLVSYAMSDNVLNLDLRSPDMFDILLSETKGQTRIELKEVLYAQFESRTVDAQGLHYNNEVIVPFFNELATPHSHYADNPLANITATPIKRRFSAGSQWLSLKVYSGNSLVEQLLSEQLLPLIEDNNTLYDKWFFIRYGDPDWHLRLRFHGDPATLCGVLLPKLNALLDPMVESGELHKVELMTYEREVERYGGPESMALIESLFMFDSALIAKTCGLIDEYDEGIRWRMALSYTDRLLSLFHYSDEERFKLISSLRDGFGREFNESSVLRKQLGNRFREYEGQLHDDFEKLHTDKAHECDEVQQALFDLLAQWQQQAAPCVAQLNVLIEDEQLNCSRDSLLGSILHMHNNRMFKAYNREQELVVHDLLRRKYFSADKKQ</sequence>
<evidence type="ECO:0000259" key="2">
    <source>
        <dbReference type="Pfam" id="PF14028"/>
    </source>
</evidence>
<dbReference type="InterPro" id="IPR023809">
    <property type="entry name" value="Thiopep_bacteriocin_synth_dom"/>
</dbReference>
<evidence type="ECO:0000259" key="1">
    <source>
        <dbReference type="Pfam" id="PF04738"/>
    </source>
</evidence>
<gene>
    <name evidence="3" type="ORF">PAUR_a4604</name>
</gene>
<organism evidence="3 4">
    <name type="scientific">Pseudoalteromonas aurantia 208</name>
    <dbReference type="NCBI Taxonomy" id="1314867"/>
    <lineage>
        <taxon>Bacteria</taxon>
        <taxon>Pseudomonadati</taxon>
        <taxon>Pseudomonadota</taxon>
        <taxon>Gammaproteobacteria</taxon>
        <taxon>Alteromonadales</taxon>
        <taxon>Pseudoalteromonadaceae</taxon>
        <taxon>Pseudoalteromonas</taxon>
    </lineage>
</organism>
<dbReference type="InterPro" id="IPR006827">
    <property type="entry name" value="Lant_deHydtase_N"/>
</dbReference>
<dbReference type="Pfam" id="PF04738">
    <property type="entry name" value="Lant_dehydr_N"/>
    <property type="match status" value="1"/>
</dbReference>
<name>A0ABR9EG72_9GAMM</name>
<keyword evidence="4" id="KW-1185">Reference proteome</keyword>
<reference evidence="3 4" key="1">
    <citation type="submission" date="2015-03" db="EMBL/GenBank/DDBJ databases">
        <title>Genome sequence of Pseudoalteromonas aurantia.</title>
        <authorList>
            <person name="Xie B.-B."/>
            <person name="Rong J.-C."/>
            <person name="Qin Q.-L."/>
            <person name="Zhang Y.-Z."/>
        </authorList>
    </citation>
    <scope>NUCLEOTIDE SEQUENCE [LARGE SCALE GENOMIC DNA]</scope>
    <source>
        <strain evidence="3 4">208</strain>
    </source>
</reference>
<dbReference type="NCBIfam" id="TIGR03891">
    <property type="entry name" value="thiopep_ocin"/>
    <property type="match status" value="1"/>
</dbReference>
<feature type="domain" description="Thiopeptide-type bacteriocin biosynthesis" evidence="2">
    <location>
        <begin position="775"/>
        <end position="1049"/>
    </location>
</feature>